<evidence type="ECO:0000256" key="3">
    <source>
        <dbReference type="ARBA" id="ARBA00023172"/>
    </source>
</evidence>
<evidence type="ECO:0000256" key="4">
    <source>
        <dbReference type="SAM" id="Phobius"/>
    </source>
</evidence>
<dbReference type="InterPro" id="IPR012337">
    <property type="entry name" value="RNaseH-like_sf"/>
</dbReference>
<dbReference type="InterPro" id="IPR047930">
    <property type="entry name" value="Transpos_IS6"/>
</dbReference>
<evidence type="ECO:0000256" key="2">
    <source>
        <dbReference type="ARBA" id="ARBA00023125"/>
    </source>
</evidence>
<evidence type="ECO:0000313" key="7">
    <source>
        <dbReference type="Proteomes" id="UP000697995"/>
    </source>
</evidence>
<reference evidence="6 7" key="1">
    <citation type="journal article" date="2020" name="Microorganisms">
        <title>Osmotic Adaptation and Compatible Solute Biosynthesis of Phototrophic Bacteria as Revealed from Genome Analyses.</title>
        <authorList>
            <person name="Imhoff J.F."/>
            <person name="Rahn T."/>
            <person name="Kunzel S."/>
            <person name="Keller A."/>
            <person name="Neulinger S.C."/>
        </authorList>
    </citation>
    <scope>NUCLEOTIDE SEQUENCE [LARGE SCALE GENOMIC DNA]</scope>
    <source>
        <strain evidence="6 7">DSM 15382</strain>
    </source>
</reference>
<evidence type="ECO:0000259" key="5">
    <source>
        <dbReference type="Pfam" id="PF13610"/>
    </source>
</evidence>
<gene>
    <name evidence="6" type="ORF">CKO45_30565</name>
</gene>
<feature type="transmembrane region" description="Helical" evidence="4">
    <location>
        <begin position="12"/>
        <end position="32"/>
    </location>
</feature>
<dbReference type="NCBIfam" id="NF033587">
    <property type="entry name" value="transpos_IS6"/>
    <property type="match status" value="1"/>
</dbReference>
<keyword evidence="2" id="KW-0238">DNA-binding</keyword>
<name>A0ABS1D9G5_9PROT</name>
<proteinExistence type="predicted"/>
<dbReference type="EMBL" id="NRSG01000598">
    <property type="protein sequence ID" value="MBK1662524.1"/>
    <property type="molecule type" value="Genomic_DNA"/>
</dbReference>
<feature type="non-terminal residue" evidence="6">
    <location>
        <position position="213"/>
    </location>
</feature>
<feature type="domain" description="DDE" evidence="5">
    <location>
        <begin position="75"/>
        <end position="202"/>
    </location>
</feature>
<organism evidence="6 7">
    <name type="scientific">Paracraurococcus ruber</name>
    <dbReference type="NCBI Taxonomy" id="77675"/>
    <lineage>
        <taxon>Bacteria</taxon>
        <taxon>Pseudomonadati</taxon>
        <taxon>Pseudomonadota</taxon>
        <taxon>Alphaproteobacteria</taxon>
        <taxon>Acetobacterales</taxon>
        <taxon>Roseomonadaceae</taxon>
        <taxon>Paracraurococcus</taxon>
    </lineage>
</organism>
<dbReference type="Pfam" id="PF13610">
    <property type="entry name" value="DDE_Tnp_IS240"/>
    <property type="match status" value="1"/>
</dbReference>
<comment type="caution">
    <text evidence="6">The sequence shown here is derived from an EMBL/GenBank/DDBJ whole genome shotgun (WGS) entry which is preliminary data.</text>
</comment>
<sequence length="213" mass="25178">MTPEPATYPGYRFPAAIISYAVWLYHVFGLSLREVELILAERSIGVTHESIRQWCRKFGADFARKLRHRRPKPGDTWHLDEVFLKIGGELHYLWRAVDQHGVVLDILVQDRRNATAAKRFFKRLLVGLKYKPKRLVTDGLRSYGVAHREVLPEVKHRTSRYLNNRAENSHRPTRRRERQMQRFKSPEQAQRFLSSHAMIYGHFRPRRHLMTAG</sequence>
<keyword evidence="4" id="KW-0812">Transmembrane</keyword>
<accession>A0ABS1D9G5</accession>
<protein>
    <submittedName>
        <fullName evidence="6">IS6 family transposase</fullName>
    </submittedName>
</protein>
<keyword evidence="3" id="KW-0233">DNA recombination</keyword>
<dbReference type="PANTHER" id="PTHR35528">
    <property type="entry name" value="BLL1675 PROTEIN"/>
    <property type="match status" value="1"/>
</dbReference>
<dbReference type="InterPro" id="IPR032874">
    <property type="entry name" value="DDE_dom"/>
</dbReference>
<dbReference type="PANTHER" id="PTHR35528:SF3">
    <property type="entry name" value="BLL1675 PROTEIN"/>
    <property type="match status" value="1"/>
</dbReference>
<evidence type="ECO:0000256" key="1">
    <source>
        <dbReference type="ARBA" id="ARBA00022578"/>
    </source>
</evidence>
<keyword evidence="4" id="KW-0472">Membrane</keyword>
<dbReference type="RefSeq" id="WP_133223663.1">
    <property type="nucleotide sequence ID" value="NZ_NRSG01000598.1"/>
</dbReference>
<dbReference type="InterPro" id="IPR052183">
    <property type="entry name" value="IS_Transposase"/>
</dbReference>
<dbReference type="Proteomes" id="UP000697995">
    <property type="component" value="Unassembled WGS sequence"/>
</dbReference>
<keyword evidence="7" id="KW-1185">Reference proteome</keyword>
<dbReference type="SUPFAM" id="SSF53098">
    <property type="entry name" value="Ribonuclease H-like"/>
    <property type="match status" value="1"/>
</dbReference>
<evidence type="ECO:0000313" key="6">
    <source>
        <dbReference type="EMBL" id="MBK1662524.1"/>
    </source>
</evidence>
<keyword evidence="1" id="KW-0815">Transposition</keyword>
<keyword evidence="4" id="KW-1133">Transmembrane helix</keyword>